<evidence type="ECO:0000256" key="1">
    <source>
        <dbReference type="ARBA" id="ARBA00005802"/>
    </source>
</evidence>
<keyword evidence="5" id="KW-1185">Reference proteome</keyword>
<dbReference type="PANTHER" id="PTHR33357:SF3">
    <property type="entry name" value="METALLOTHIONEIN-LIKE PROTEIN 3"/>
    <property type="match status" value="1"/>
</dbReference>
<evidence type="ECO:0000256" key="2">
    <source>
        <dbReference type="ARBA" id="ARBA00022723"/>
    </source>
</evidence>
<dbReference type="EMBL" id="CACSLK010013932">
    <property type="protein sequence ID" value="CAA0815978.1"/>
    <property type="molecule type" value="Genomic_DNA"/>
</dbReference>
<evidence type="ECO:0000313" key="5">
    <source>
        <dbReference type="Proteomes" id="UP001153555"/>
    </source>
</evidence>
<dbReference type="GO" id="GO:0006878">
    <property type="term" value="P:intracellular copper ion homeostasis"/>
    <property type="evidence" value="ECO:0007669"/>
    <property type="project" value="InterPro"/>
</dbReference>
<reference evidence="4" key="1">
    <citation type="submission" date="2019-12" db="EMBL/GenBank/DDBJ databases">
        <authorList>
            <person name="Scholes J."/>
        </authorList>
    </citation>
    <scope>NUCLEOTIDE SEQUENCE</scope>
</reference>
<organism evidence="4 5">
    <name type="scientific">Striga hermonthica</name>
    <name type="common">Purple witchweed</name>
    <name type="synonym">Buchnera hermonthica</name>
    <dbReference type="NCBI Taxonomy" id="68872"/>
    <lineage>
        <taxon>Eukaryota</taxon>
        <taxon>Viridiplantae</taxon>
        <taxon>Streptophyta</taxon>
        <taxon>Embryophyta</taxon>
        <taxon>Tracheophyta</taxon>
        <taxon>Spermatophyta</taxon>
        <taxon>Magnoliopsida</taxon>
        <taxon>eudicotyledons</taxon>
        <taxon>Gunneridae</taxon>
        <taxon>Pentapetalae</taxon>
        <taxon>asterids</taxon>
        <taxon>lamiids</taxon>
        <taxon>Lamiales</taxon>
        <taxon>Orobanchaceae</taxon>
        <taxon>Buchnereae</taxon>
        <taxon>Striga</taxon>
    </lineage>
</organism>
<evidence type="ECO:0000313" key="4">
    <source>
        <dbReference type="EMBL" id="CAA0815978.1"/>
    </source>
</evidence>
<sequence length="67" mass="7038">MSDKCAGCDCSDQSQCVKKGYTAEIIETEPNHSFSEKMDMDVSAGENDGKCKCGSSCACTNCTCGGH</sequence>
<proteinExistence type="inferred from homology"/>
<dbReference type="PANTHER" id="PTHR33357">
    <property type="entry name" value="METALLOTHIONEIN-LIKE PROTEIN 3"/>
    <property type="match status" value="1"/>
</dbReference>
<name>A0A9N7MYC3_STRHE</name>
<keyword evidence="2" id="KW-0479">Metal-binding</keyword>
<dbReference type="InterPro" id="IPR044671">
    <property type="entry name" value="MT3"/>
</dbReference>
<dbReference type="GO" id="GO:0008270">
    <property type="term" value="F:zinc ion binding"/>
    <property type="evidence" value="ECO:0007669"/>
    <property type="project" value="InterPro"/>
</dbReference>
<dbReference type="OrthoDB" id="739871at2759"/>
<dbReference type="AlphaFoldDB" id="A0A9N7MYC3"/>
<gene>
    <name evidence="4" type="ORF">SHERM_15846</name>
</gene>
<dbReference type="GO" id="GO:0005507">
    <property type="term" value="F:copper ion binding"/>
    <property type="evidence" value="ECO:0007669"/>
    <property type="project" value="InterPro"/>
</dbReference>
<evidence type="ECO:0000256" key="3">
    <source>
        <dbReference type="ARBA" id="ARBA00022851"/>
    </source>
</evidence>
<comment type="similarity">
    <text evidence="1">Belongs to the metallothionein superfamily. Type 15 family.</text>
</comment>
<keyword evidence="3" id="KW-0480">Metal-thiolate cluster</keyword>
<protein>
    <submittedName>
        <fullName evidence="4">Metallothionein 3</fullName>
    </submittedName>
</protein>
<dbReference type="Proteomes" id="UP001153555">
    <property type="component" value="Unassembled WGS sequence"/>
</dbReference>
<accession>A0A9N7MYC3</accession>
<comment type="caution">
    <text evidence="4">The sequence shown here is derived from an EMBL/GenBank/DDBJ whole genome shotgun (WGS) entry which is preliminary data.</text>
</comment>